<evidence type="ECO:0000313" key="2">
    <source>
        <dbReference type="EMBL" id="KRY83666.1"/>
    </source>
</evidence>
<comment type="caution">
    <text evidence="2">The sequence shown here is derived from an EMBL/GenBank/DDBJ whole genome shotgun (WGS) entry which is preliminary data.</text>
</comment>
<reference evidence="2 3" key="1">
    <citation type="submission" date="2015-01" db="EMBL/GenBank/DDBJ databases">
        <title>Evolution of Trichinella species and genotypes.</title>
        <authorList>
            <person name="Korhonen P.K."/>
            <person name="Edoardo P."/>
            <person name="Giuseppe L.R."/>
            <person name="Gasser R.B."/>
        </authorList>
    </citation>
    <scope>NUCLEOTIDE SEQUENCE [LARGE SCALE GENOMIC DNA]</scope>
    <source>
        <strain evidence="2">ISS470</strain>
    </source>
</reference>
<accession>A0A0V1FCT8</accession>
<name>A0A0V1FCT8_TRIPS</name>
<keyword evidence="3" id="KW-1185">Reference proteome</keyword>
<dbReference type="Proteomes" id="UP000054995">
    <property type="component" value="Unassembled WGS sequence"/>
</dbReference>
<evidence type="ECO:0000256" key="1">
    <source>
        <dbReference type="SAM" id="MobiDB-lite"/>
    </source>
</evidence>
<gene>
    <name evidence="2" type="ORF">T4D_9068</name>
</gene>
<sequence>MSAVYGNLPSGRQIGTLPSDSESGVRSLSKAKLGIFADLCDVAIGSRIFKIPWNAECQLRLSELDTPLYRIFLK</sequence>
<protein>
    <submittedName>
        <fullName evidence="2">Uncharacterized protein</fullName>
    </submittedName>
</protein>
<proteinExistence type="predicted"/>
<feature type="region of interest" description="Disordered" evidence="1">
    <location>
        <begin position="1"/>
        <end position="23"/>
    </location>
</feature>
<dbReference type="EMBL" id="JYDT01000134">
    <property type="protein sequence ID" value="KRY83666.1"/>
    <property type="molecule type" value="Genomic_DNA"/>
</dbReference>
<organism evidence="2 3">
    <name type="scientific">Trichinella pseudospiralis</name>
    <name type="common">Parasitic roundworm</name>
    <dbReference type="NCBI Taxonomy" id="6337"/>
    <lineage>
        <taxon>Eukaryota</taxon>
        <taxon>Metazoa</taxon>
        <taxon>Ecdysozoa</taxon>
        <taxon>Nematoda</taxon>
        <taxon>Enoplea</taxon>
        <taxon>Dorylaimia</taxon>
        <taxon>Trichinellida</taxon>
        <taxon>Trichinellidae</taxon>
        <taxon>Trichinella</taxon>
    </lineage>
</organism>
<evidence type="ECO:0000313" key="3">
    <source>
        <dbReference type="Proteomes" id="UP000054995"/>
    </source>
</evidence>
<dbReference type="AlphaFoldDB" id="A0A0V1FCT8"/>